<keyword evidence="2" id="KW-0430">Lectin</keyword>
<keyword evidence="1" id="KW-0732">Signal</keyword>
<accession>A0A5S9WMR0</accession>
<proteinExistence type="predicted"/>
<sequence>MDMSISERTYGWVANRDNPLSKSIGTLKISYANLVLLDHSRTPVWSKNLTRTVKSPVVAELLDNGNFVLRDSKINYQNRFLWQSFDYQRRLLVQTRNSRLHEFYLYKKEFLLYQSGPWNGVGFSGIPTMQNRSYSDVVNNFIDNREEVAYNFKVTDHSTHYVRLTLTPEGLYIRDIQMGYNIIGMELVLRFTDREMRFVPNMWS</sequence>
<dbReference type="InterPro" id="IPR000858">
    <property type="entry name" value="S_locus_glycoprot_dom"/>
</dbReference>
<dbReference type="SUPFAM" id="SSF51110">
    <property type="entry name" value="alpha-D-mannose-specific plant lectins"/>
    <property type="match status" value="1"/>
</dbReference>
<evidence type="ECO:0000256" key="3">
    <source>
        <dbReference type="ARBA" id="ARBA00023157"/>
    </source>
</evidence>
<protein>
    <recommendedName>
        <fullName evidence="5">Bulb-type lectin domain-containing protein</fullName>
    </recommendedName>
</protein>
<dbReference type="Pfam" id="PF01453">
    <property type="entry name" value="B_lectin"/>
    <property type="match status" value="1"/>
</dbReference>
<dbReference type="SMART" id="SM00108">
    <property type="entry name" value="B_lectin"/>
    <property type="match status" value="1"/>
</dbReference>
<evidence type="ECO:0000313" key="7">
    <source>
        <dbReference type="Proteomes" id="UP000434276"/>
    </source>
</evidence>
<organism evidence="6 7">
    <name type="scientific">Arabidopsis thaliana</name>
    <name type="common">Mouse-ear cress</name>
    <dbReference type="NCBI Taxonomy" id="3702"/>
    <lineage>
        <taxon>Eukaryota</taxon>
        <taxon>Viridiplantae</taxon>
        <taxon>Streptophyta</taxon>
        <taxon>Embryophyta</taxon>
        <taxon>Tracheophyta</taxon>
        <taxon>Spermatophyta</taxon>
        <taxon>Magnoliopsida</taxon>
        <taxon>eudicotyledons</taxon>
        <taxon>Gunneridae</taxon>
        <taxon>Pentapetalae</taxon>
        <taxon>rosids</taxon>
        <taxon>malvids</taxon>
        <taxon>Brassicales</taxon>
        <taxon>Brassicaceae</taxon>
        <taxon>Camelineae</taxon>
        <taxon>Arabidopsis</taxon>
    </lineage>
</organism>
<dbReference type="AlphaFoldDB" id="A0A5S9WMR0"/>
<dbReference type="CDD" id="cd00028">
    <property type="entry name" value="B_lectin"/>
    <property type="match status" value="1"/>
</dbReference>
<name>A0A5S9WMR0_ARATH</name>
<gene>
    <name evidence="6" type="ORF">C24_LOCUS3749</name>
</gene>
<dbReference type="GO" id="GO:0030246">
    <property type="term" value="F:carbohydrate binding"/>
    <property type="evidence" value="ECO:0007669"/>
    <property type="project" value="UniProtKB-KW"/>
</dbReference>
<dbReference type="Proteomes" id="UP000434276">
    <property type="component" value="Unassembled WGS sequence"/>
</dbReference>
<keyword evidence="3" id="KW-1015">Disulfide bond</keyword>
<dbReference type="PANTHER" id="PTHR32444:SF89">
    <property type="entry name" value="S GLYCOPROTEIN"/>
    <property type="match status" value="1"/>
</dbReference>
<dbReference type="InterPro" id="IPR036426">
    <property type="entry name" value="Bulb-type_lectin_dom_sf"/>
</dbReference>
<evidence type="ECO:0000256" key="4">
    <source>
        <dbReference type="ARBA" id="ARBA00023180"/>
    </source>
</evidence>
<dbReference type="Gene3D" id="2.90.10.30">
    <property type="match status" value="1"/>
</dbReference>
<reference evidence="6 7" key="1">
    <citation type="submission" date="2019-12" db="EMBL/GenBank/DDBJ databases">
        <authorList>
            <person name="Jiao W.-B."/>
            <person name="Schneeberger K."/>
        </authorList>
    </citation>
    <scope>NUCLEOTIDE SEQUENCE [LARGE SCALE GENOMIC DNA]</scope>
    <source>
        <strain evidence="7">cv. C24</strain>
    </source>
</reference>
<evidence type="ECO:0000256" key="1">
    <source>
        <dbReference type="ARBA" id="ARBA00022729"/>
    </source>
</evidence>
<dbReference type="OrthoDB" id="785331at2759"/>
<dbReference type="GO" id="GO:0048544">
    <property type="term" value="P:recognition of pollen"/>
    <property type="evidence" value="ECO:0007669"/>
    <property type="project" value="InterPro"/>
</dbReference>
<dbReference type="GO" id="GO:0005524">
    <property type="term" value="F:ATP binding"/>
    <property type="evidence" value="ECO:0007669"/>
    <property type="project" value="UniProtKB-KW"/>
</dbReference>
<dbReference type="EMBL" id="CACSHJ010000087">
    <property type="protein sequence ID" value="CAA0276280.1"/>
    <property type="molecule type" value="Genomic_DNA"/>
</dbReference>
<dbReference type="PANTHER" id="PTHR32444">
    <property type="entry name" value="BULB-TYPE LECTIN DOMAIN-CONTAINING PROTEIN"/>
    <property type="match status" value="1"/>
</dbReference>
<evidence type="ECO:0000259" key="5">
    <source>
        <dbReference type="PROSITE" id="PS50927"/>
    </source>
</evidence>
<evidence type="ECO:0000256" key="2">
    <source>
        <dbReference type="ARBA" id="ARBA00022734"/>
    </source>
</evidence>
<evidence type="ECO:0000313" key="6">
    <source>
        <dbReference type="EMBL" id="CAA0276280.1"/>
    </source>
</evidence>
<keyword evidence="4" id="KW-0325">Glycoprotein</keyword>
<dbReference type="InterPro" id="IPR001480">
    <property type="entry name" value="Bulb-type_lectin_dom"/>
</dbReference>
<dbReference type="Pfam" id="PF00954">
    <property type="entry name" value="S_locus_glycop"/>
    <property type="match status" value="1"/>
</dbReference>
<feature type="domain" description="Bulb-type lectin" evidence="5">
    <location>
        <begin position="1"/>
        <end position="82"/>
    </location>
</feature>
<dbReference type="PROSITE" id="PS50927">
    <property type="entry name" value="BULB_LECTIN"/>
    <property type="match status" value="1"/>
</dbReference>